<reference evidence="1" key="2">
    <citation type="submission" date="2024-10" db="UniProtKB">
        <authorList>
            <consortium name="EnsemblProtists"/>
        </authorList>
    </citation>
    <scope>IDENTIFICATION</scope>
</reference>
<evidence type="ECO:0000313" key="1">
    <source>
        <dbReference type="EnsemblProtists" id="EOD06153"/>
    </source>
</evidence>
<dbReference type="Proteomes" id="UP000013827">
    <property type="component" value="Unassembled WGS sequence"/>
</dbReference>
<dbReference type="HOGENOM" id="CLU_152873_0_0_1"/>
<dbReference type="PaxDb" id="2903-EOD06153"/>
<dbReference type="RefSeq" id="XP_005758582.1">
    <property type="nucleotide sequence ID" value="XM_005758525.1"/>
</dbReference>
<evidence type="ECO:0000313" key="2">
    <source>
        <dbReference type="Proteomes" id="UP000013827"/>
    </source>
</evidence>
<dbReference type="Gene3D" id="3.80.10.10">
    <property type="entry name" value="Ribonuclease Inhibitor"/>
    <property type="match status" value="1"/>
</dbReference>
<name>A0A0D3I4G8_EMIH1</name>
<dbReference type="InterPro" id="IPR032675">
    <property type="entry name" value="LRR_dom_sf"/>
</dbReference>
<dbReference type="GeneID" id="17252258"/>
<protein>
    <submittedName>
        <fullName evidence="1">Uncharacterized protein</fullName>
    </submittedName>
</protein>
<dbReference type="EnsemblProtists" id="EOD06153">
    <property type="protein sequence ID" value="EOD06153"/>
    <property type="gene ID" value="EMIHUDRAFT_219491"/>
</dbReference>
<organism evidence="1 2">
    <name type="scientific">Emiliania huxleyi (strain CCMP1516)</name>
    <dbReference type="NCBI Taxonomy" id="280463"/>
    <lineage>
        <taxon>Eukaryota</taxon>
        <taxon>Haptista</taxon>
        <taxon>Haptophyta</taxon>
        <taxon>Prymnesiophyceae</taxon>
        <taxon>Isochrysidales</taxon>
        <taxon>Noelaerhabdaceae</taxon>
        <taxon>Emiliania</taxon>
    </lineage>
</organism>
<sequence>MKLKAGNKNASCVLAHLSLNNVPALGDVCLESLDLSWCRAVSDNGVGALVDAAPRLQRLTVWGCSNRFYEGHSREHLRVVGRSI</sequence>
<dbReference type="SUPFAM" id="SSF52047">
    <property type="entry name" value="RNI-like"/>
    <property type="match status" value="1"/>
</dbReference>
<reference evidence="2" key="1">
    <citation type="journal article" date="2013" name="Nature">
        <title>Pan genome of the phytoplankton Emiliania underpins its global distribution.</title>
        <authorList>
            <person name="Read B.A."/>
            <person name="Kegel J."/>
            <person name="Klute M.J."/>
            <person name="Kuo A."/>
            <person name="Lefebvre S.C."/>
            <person name="Maumus F."/>
            <person name="Mayer C."/>
            <person name="Miller J."/>
            <person name="Monier A."/>
            <person name="Salamov A."/>
            <person name="Young J."/>
            <person name="Aguilar M."/>
            <person name="Claverie J.M."/>
            <person name="Frickenhaus S."/>
            <person name="Gonzalez K."/>
            <person name="Herman E.K."/>
            <person name="Lin Y.C."/>
            <person name="Napier J."/>
            <person name="Ogata H."/>
            <person name="Sarno A.F."/>
            <person name="Shmutz J."/>
            <person name="Schroeder D."/>
            <person name="de Vargas C."/>
            <person name="Verret F."/>
            <person name="von Dassow P."/>
            <person name="Valentin K."/>
            <person name="Van de Peer Y."/>
            <person name="Wheeler G."/>
            <person name="Dacks J.B."/>
            <person name="Delwiche C.F."/>
            <person name="Dyhrman S.T."/>
            <person name="Glockner G."/>
            <person name="John U."/>
            <person name="Richards T."/>
            <person name="Worden A.Z."/>
            <person name="Zhang X."/>
            <person name="Grigoriev I.V."/>
            <person name="Allen A.E."/>
            <person name="Bidle K."/>
            <person name="Borodovsky M."/>
            <person name="Bowler C."/>
            <person name="Brownlee C."/>
            <person name="Cock J.M."/>
            <person name="Elias M."/>
            <person name="Gladyshev V.N."/>
            <person name="Groth M."/>
            <person name="Guda C."/>
            <person name="Hadaegh A."/>
            <person name="Iglesias-Rodriguez M.D."/>
            <person name="Jenkins J."/>
            <person name="Jones B.M."/>
            <person name="Lawson T."/>
            <person name="Leese F."/>
            <person name="Lindquist E."/>
            <person name="Lobanov A."/>
            <person name="Lomsadze A."/>
            <person name="Malik S.B."/>
            <person name="Marsh M.E."/>
            <person name="Mackinder L."/>
            <person name="Mock T."/>
            <person name="Mueller-Roeber B."/>
            <person name="Pagarete A."/>
            <person name="Parker M."/>
            <person name="Probert I."/>
            <person name="Quesneville H."/>
            <person name="Raines C."/>
            <person name="Rensing S.A."/>
            <person name="Riano-Pachon D.M."/>
            <person name="Richier S."/>
            <person name="Rokitta S."/>
            <person name="Shiraiwa Y."/>
            <person name="Soanes D.M."/>
            <person name="van der Giezen M."/>
            <person name="Wahlund T.M."/>
            <person name="Williams B."/>
            <person name="Wilson W."/>
            <person name="Wolfe G."/>
            <person name="Wurch L.L."/>
        </authorList>
    </citation>
    <scope>NUCLEOTIDE SEQUENCE</scope>
</reference>
<proteinExistence type="predicted"/>
<dbReference type="KEGG" id="ehx:EMIHUDRAFT_219491"/>
<accession>A0A0D3I4G8</accession>
<dbReference type="AlphaFoldDB" id="A0A0D3I4G8"/>
<keyword evidence="2" id="KW-1185">Reference proteome</keyword>